<name>A0A166WW16_9AGAM</name>
<gene>
    <name evidence="2" type="ORF">FIBSPDRAFT_747</name>
</gene>
<accession>A0A166WW16</accession>
<sequence length="713" mass="76451">MHPVTGVLTEEYACVVANALPDDDSEHPAVSEGREADTVVHVADSSTSKGTVIHRMLTHLCGEIRNLYIYTSSDPSSEVKHASHSFVEFKDPASAARARALDLESDGLVIARLTPALTEEYHKIAYDTLPHITSGPFSSSSLSLSTPSSRSTAAGDPLLCSSSPAPTAIRFLTSGTTPTVAQTTLYTVTPFPASSTIPGCAYISAVTKPPRYLPGTPAALDATYLPQPSRVSAGREAARCKTDPTPTAARAPQEYPSTQPSVTGLAFRSILTADMAPSSTLADSAPTTVALAPAYSPPAERPLCTSELMPRAFPIASSASTSANRTPVCATPISALPMGLTSTEYGERALERVDARMLSKGSTANGERKARRDTIKFCHTHWAFQPREEEAPVSALPMGLTSNEYAGRALQRLDAEMLSKGFTAMGERKARRDTIKFCQAHWASQAREEEAKRMRLEERLDSEALQQKDNHQNAVYDIADKENFDVNLPVMGSKSNPMLVDPTPEPEPEPEPEPPAPHIFDLSPEGIPRQQVPPLKAIEGHDPEAELPAWARPVIYPLRQLGLMGKPRTIQGPALASTPLPSANPTIPLPLFASDPPSEPYSARMRTSHGELTGVPEPEAGNALGLEGAKPDIVNSATSLPASDTGAAPTTVPISPSHLCKLQEENAQLRSANLGLADEVATVRAAKRLLEQDMQAERNVRRRLADKLVLHEE</sequence>
<evidence type="ECO:0000313" key="2">
    <source>
        <dbReference type="EMBL" id="KZP34166.1"/>
    </source>
</evidence>
<dbReference type="EMBL" id="KV417480">
    <property type="protein sequence ID" value="KZP34166.1"/>
    <property type="molecule type" value="Genomic_DNA"/>
</dbReference>
<dbReference type="Proteomes" id="UP000076532">
    <property type="component" value="Unassembled WGS sequence"/>
</dbReference>
<keyword evidence="3" id="KW-1185">Reference proteome</keyword>
<feature type="region of interest" description="Disordered" evidence="1">
    <location>
        <begin position="492"/>
        <end position="517"/>
    </location>
</feature>
<evidence type="ECO:0000256" key="1">
    <source>
        <dbReference type="SAM" id="MobiDB-lite"/>
    </source>
</evidence>
<organism evidence="2 3">
    <name type="scientific">Athelia psychrophila</name>
    <dbReference type="NCBI Taxonomy" id="1759441"/>
    <lineage>
        <taxon>Eukaryota</taxon>
        <taxon>Fungi</taxon>
        <taxon>Dikarya</taxon>
        <taxon>Basidiomycota</taxon>
        <taxon>Agaricomycotina</taxon>
        <taxon>Agaricomycetes</taxon>
        <taxon>Agaricomycetidae</taxon>
        <taxon>Atheliales</taxon>
        <taxon>Atheliaceae</taxon>
        <taxon>Athelia</taxon>
    </lineage>
</organism>
<reference evidence="2 3" key="1">
    <citation type="journal article" date="2016" name="Mol. Biol. Evol.">
        <title>Comparative Genomics of Early-Diverging Mushroom-Forming Fungi Provides Insights into the Origins of Lignocellulose Decay Capabilities.</title>
        <authorList>
            <person name="Nagy L.G."/>
            <person name="Riley R."/>
            <person name="Tritt A."/>
            <person name="Adam C."/>
            <person name="Daum C."/>
            <person name="Floudas D."/>
            <person name="Sun H."/>
            <person name="Yadav J.S."/>
            <person name="Pangilinan J."/>
            <person name="Larsson K.H."/>
            <person name="Matsuura K."/>
            <person name="Barry K."/>
            <person name="Labutti K."/>
            <person name="Kuo R."/>
            <person name="Ohm R.A."/>
            <person name="Bhattacharya S.S."/>
            <person name="Shirouzu T."/>
            <person name="Yoshinaga Y."/>
            <person name="Martin F.M."/>
            <person name="Grigoriev I.V."/>
            <person name="Hibbett D.S."/>
        </authorList>
    </citation>
    <scope>NUCLEOTIDE SEQUENCE [LARGE SCALE GENOMIC DNA]</scope>
    <source>
        <strain evidence="2 3">CBS 109695</strain>
    </source>
</reference>
<protein>
    <submittedName>
        <fullName evidence="2">Uncharacterized protein</fullName>
    </submittedName>
</protein>
<evidence type="ECO:0000313" key="3">
    <source>
        <dbReference type="Proteomes" id="UP000076532"/>
    </source>
</evidence>
<dbReference type="AlphaFoldDB" id="A0A166WW16"/>
<proteinExistence type="predicted"/>